<dbReference type="Pfam" id="PF04014">
    <property type="entry name" value="MazE_antitoxin"/>
    <property type="match status" value="1"/>
</dbReference>
<proteinExistence type="predicted"/>
<dbReference type="GO" id="GO:0003677">
    <property type="term" value="F:DNA binding"/>
    <property type="evidence" value="ECO:0007669"/>
    <property type="project" value="UniProtKB-UniRule"/>
</dbReference>
<dbReference type="PROSITE" id="PS51740">
    <property type="entry name" value="SPOVT_ABRB"/>
    <property type="match status" value="1"/>
</dbReference>
<dbReference type="InterPro" id="IPR007159">
    <property type="entry name" value="SpoVT-AbrB_dom"/>
</dbReference>
<dbReference type="SMART" id="SM00966">
    <property type="entry name" value="SpoVT_AbrB"/>
    <property type="match status" value="1"/>
</dbReference>
<dbReference type="InterPro" id="IPR037914">
    <property type="entry name" value="SpoVT-AbrB_sf"/>
</dbReference>
<organism evidence="3 4">
    <name type="scientific">SAR86 cluster bacterium</name>
    <dbReference type="NCBI Taxonomy" id="2030880"/>
    <lineage>
        <taxon>Bacteria</taxon>
        <taxon>Pseudomonadati</taxon>
        <taxon>Pseudomonadota</taxon>
        <taxon>Gammaproteobacteria</taxon>
        <taxon>SAR86 cluster</taxon>
    </lineage>
</organism>
<dbReference type="SUPFAM" id="SSF89447">
    <property type="entry name" value="AbrB/MazE/MraZ-like"/>
    <property type="match status" value="1"/>
</dbReference>
<name>A0A2A5ATB0_9GAMM</name>
<comment type="caution">
    <text evidence="3">The sequence shown here is derived from an EMBL/GenBank/DDBJ whole genome shotgun (WGS) entry which is preliminary data.</text>
</comment>
<dbReference type="Gene3D" id="2.10.260.10">
    <property type="match status" value="1"/>
</dbReference>
<dbReference type="AlphaFoldDB" id="A0A2A5ATB0"/>
<protein>
    <submittedName>
        <fullName evidence="3">AbrB family transcriptional regulator</fullName>
    </submittedName>
</protein>
<gene>
    <name evidence="3" type="ORF">COA96_14790</name>
</gene>
<dbReference type="Proteomes" id="UP000218327">
    <property type="component" value="Unassembled WGS sequence"/>
</dbReference>
<feature type="domain" description="SpoVT-AbrB" evidence="2">
    <location>
        <begin position="1"/>
        <end position="46"/>
    </location>
</feature>
<dbReference type="NCBIfam" id="TIGR01439">
    <property type="entry name" value="lp_hng_hel_AbrB"/>
    <property type="match status" value="1"/>
</dbReference>
<evidence type="ECO:0000313" key="4">
    <source>
        <dbReference type="Proteomes" id="UP000218327"/>
    </source>
</evidence>
<keyword evidence="1" id="KW-0238">DNA-binding</keyword>
<evidence type="ECO:0000256" key="1">
    <source>
        <dbReference type="PROSITE-ProRule" id="PRU01076"/>
    </source>
</evidence>
<evidence type="ECO:0000313" key="3">
    <source>
        <dbReference type="EMBL" id="PCJ22341.1"/>
    </source>
</evidence>
<accession>A0A2A5ATB0</accession>
<sequence length="68" mass="7701">MTAVTVSPKFQVVIPKAIRESMGIVSGQKIQMLTYQNRIELIPLSPIKKMKGFLKGIDTDIQRDNDRI</sequence>
<dbReference type="EMBL" id="NVVJ01000065">
    <property type="protein sequence ID" value="PCJ22341.1"/>
    <property type="molecule type" value="Genomic_DNA"/>
</dbReference>
<reference evidence="4" key="1">
    <citation type="submission" date="2017-08" db="EMBL/GenBank/DDBJ databases">
        <title>A dynamic microbial community with high functional redundancy inhabits the cold, oxic subseafloor aquifer.</title>
        <authorList>
            <person name="Tully B.J."/>
            <person name="Wheat C.G."/>
            <person name="Glazer B.T."/>
            <person name="Huber J.A."/>
        </authorList>
    </citation>
    <scope>NUCLEOTIDE SEQUENCE [LARGE SCALE GENOMIC DNA]</scope>
</reference>
<evidence type="ECO:0000259" key="2">
    <source>
        <dbReference type="PROSITE" id="PS51740"/>
    </source>
</evidence>